<dbReference type="PANTHER" id="PTHR47905">
    <property type="entry name" value="UBIQUITIN-LIKE PROTEIN 4B"/>
    <property type="match status" value="1"/>
</dbReference>
<dbReference type="AlphaFoldDB" id="G1SXT9"/>
<dbReference type="HOGENOM" id="CLU_119809_0_0_1"/>
<name>G1SXT9_RABIT</name>
<reference evidence="2 3" key="1">
    <citation type="journal article" date="2011" name="Nature">
        <title>A high-resolution map of human evolutionary constraint using 29 mammals.</title>
        <authorList>
            <person name="Lindblad-Toh K."/>
            <person name="Garber M."/>
            <person name="Zuk O."/>
            <person name="Lin M.F."/>
            <person name="Parker B.J."/>
            <person name="Washietl S."/>
            <person name="Kheradpour P."/>
            <person name="Ernst J."/>
            <person name="Jordan G."/>
            <person name="Mauceli E."/>
            <person name="Ward L.D."/>
            <person name="Lowe C.B."/>
            <person name="Holloway A.K."/>
            <person name="Clamp M."/>
            <person name="Gnerre S."/>
            <person name="Alfoldi J."/>
            <person name="Beal K."/>
            <person name="Chang J."/>
            <person name="Clawson H."/>
            <person name="Cuff J."/>
            <person name="Di Palma F."/>
            <person name="Fitzgerald S."/>
            <person name="Flicek P."/>
            <person name="Guttman M."/>
            <person name="Hubisz M.J."/>
            <person name="Jaffe D.B."/>
            <person name="Jungreis I."/>
            <person name="Kent W.J."/>
            <person name="Kostka D."/>
            <person name="Lara M."/>
            <person name="Martins A.L."/>
            <person name="Massingham T."/>
            <person name="Moltke I."/>
            <person name="Raney B.J."/>
            <person name="Rasmussen M.D."/>
            <person name="Robinson J."/>
            <person name="Stark A."/>
            <person name="Vilella A.J."/>
            <person name="Wen J."/>
            <person name="Xie X."/>
            <person name="Zody M.C."/>
            <person name="Baldwin J."/>
            <person name="Bloom T."/>
            <person name="Chin C.W."/>
            <person name="Heiman D."/>
            <person name="Nicol R."/>
            <person name="Nusbaum C."/>
            <person name="Young S."/>
            <person name="Wilkinson J."/>
            <person name="Worley K.C."/>
            <person name="Kovar C.L."/>
            <person name="Muzny D.M."/>
            <person name="Gibbs R.A."/>
            <person name="Cree A."/>
            <person name="Dihn H.H."/>
            <person name="Fowler G."/>
            <person name="Jhangiani S."/>
            <person name="Joshi V."/>
            <person name="Lee S."/>
            <person name="Lewis L.R."/>
            <person name="Nazareth L.V."/>
            <person name="Okwuonu G."/>
            <person name="Santibanez J."/>
            <person name="Warren W.C."/>
            <person name="Mardis E.R."/>
            <person name="Weinstock G.M."/>
            <person name="Wilson R.K."/>
            <person name="Delehaunty K."/>
            <person name="Dooling D."/>
            <person name="Fronik C."/>
            <person name="Fulton L."/>
            <person name="Fulton B."/>
            <person name="Graves T."/>
            <person name="Minx P."/>
            <person name="Sodergren E."/>
            <person name="Birney E."/>
            <person name="Margulies E.H."/>
            <person name="Herrero J."/>
            <person name="Green E.D."/>
            <person name="Haussler D."/>
            <person name="Siepel A."/>
            <person name="Goldman N."/>
            <person name="Pollard K.S."/>
            <person name="Pedersen J.S."/>
            <person name="Lander E.S."/>
            <person name="Kellis M."/>
        </authorList>
    </citation>
    <scope>NUCLEOTIDE SEQUENCE [LARGE SCALE GENOMIC DNA]</scope>
    <source>
        <strain evidence="2 3">Thorbecke inbred</strain>
    </source>
</reference>
<dbReference type="Gene3D" id="3.10.20.90">
    <property type="entry name" value="Phosphatidylinositol 3-kinase Catalytic Subunit, Chain A, domain 1"/>
    <property type="match status" value="1"/>
</dbReference>
<dbReference type="InterPro" id="IPR000626">
    <property type="entry name" value="Ubiquitin-like_dom"/>
</dbReference>
<reference evidence="2" key="2">
    <citation type="submission" date="2025-08" db="UniProtKB">
        <authorList>
            <consortium name="Ensembl"/>
        </authorList>
    </citation>
    <scope>IDENTIFICATION</scope>
    <source>
        <strain evidence="2">Thorbecke</strain>
    </source>
</reference>
<reference evidence="2" key="3">
    <citation type="submission" date="2025-09" db="UniProtKB">
        <authorList>
            <consortium name="Ensembl"/>
        </authorList>
    </citation>
    <scope>IDENTIFICATION</scope>
    <source>
        <strain evidence="2">Thorbecke</strain>
    </source>
</reference>
<dbReference type="eggNOG" id="KOG0001">
    <property type="taxonomic scope" value="Eukaryota"/>
</dbReference>
<protein>
    <recommendedName>
        <fullName evidence="1">Ubiquitin-like domain-containing protein</fullName>
    </recommendedName>
</protein>
<sequence length="67" mass="7276">MILTVKLLLGRRCSVKVSGQESVATLKKLVSQQLQVPEEQQHLLFLTGPSIHLHSGLLLASSSCIPL</sequence>
<dbReference type="STRING" id="9986.ENSOCUP00000008391"/>
<evidence type="ECO:0000259" key="1">
    <source>
        <dbReference type="PROSITE" id="PS50053"/>
    </source>
</evidence>
<dbReference type="InParanoid" id="G1SXT9"/>
<feature type="domain" description="Ubiquitin-like" evidence="1">
    <location>
        <begin position="1"/>
        <end position="52"/>
    </location>
</feature>
<organism evidence="2 3">
    <name type="scientific">Oryctolagus cuniculus</name>
    <name type="common">Rabbit</name>
    <dbReference type="NCBI Taxonomy" id="9986"/>
    <lineage>
        <taxon>Eukaryota</taxon>
        <taxon>Metazoa</taxon>
        <taxon>Chordata</taxon>
        <taxon>Craniata</taxon>
        <taxon>Vertebrata</taxon>
        <taxon>Euteleostomi</taxon>
        <taxon>Mammalia</taxon>
        <taxon>Eutheria</taxon>
        <taxon>Euarchontoglires</taxon>
        <taxon>Glires</taxon>
        <taxon>Lagomorpha</taxon>
        <taxon>Leporidae</taxon>
        <taxon>Oryctolagus</taxon>
    </lineage>
</organism>
<dbReference type="Bgee" id="ENSOCUG00000009744">
    <property type="expression patterns" value="Expressed in testis and 11 other cell types or tissues"/>
</dbReference>
<dbReference type="PROSITE" id="PS50053">
    <property type="entry name" value="UBIQUITIN_2"/>
    <property type="match status" value="1"/>
</dbReference>
<dbReference type="GeneTree" id="ENSGT00940000163477"/>
<proteinExistence type="predicted"/>
<dbReference type="SMR" id="G1SXT9"/>
<evidence type="ECO:0000313" key="2">
    <source>
        <dbReference type="Ensembl" id="ENSOCUP00000008391.3"/>
    </source>
</evidence>
<dbReference type="InterPro" id="IPR029071">
    <property type="entry name" value="Ubiquitin-like_domsf"/>
</dbReference>
<gene>
    <name evidence="2" type="primary">UBL4B</name>
</gene>
<evidence type="ECO:0000313" key="3">
    <source>
        <dbReference type="Proteomes" id="UP000001811"/>
    </source>
</evidence>
<accession>G1SXT9</accession>
<dbReference type="Ensembl" id="ENSOCUT00000009742.3">
    <property type="protein sequence ID" value="ENSOCUP00000008391.3"/>
    <property type="gene ID" value="ENSOCUG00000009744.3"/>
</dbReference>
<dbReference type="SUPFAM" id="SSF54236">
    <property type="entry name" value="Ubiquitin-like"/>
    <property type="match status" value="1"/>
</dbReference>
<keyword evidence="3" id="KW-1185">Reference proteome</keyword>
<dbReference type="EMBL" id="AAGW02000948">
    <property type="status" value="NOT_ANNOTATED_CDS"/>
    <property type="molecule type" value="Genomic_DNA"/>
</dbReference>
<dbReference type="InterPro" id="IPR043317">
    <property type="entry name" value="UBL4B"/>
</dbReference>
<dbReference type="Pfam" id="PF00240">
    <property type="entry name" value="ubiquitin"/>
    <property type="match status" value="1"/>
</dbReference>
<dbReference type="PANTHER" id="PTHR47905:SF1">
    <property type="entry name" value="UBIQUITIN-LIKE PROTEIN 4B"/>
    <property type="match status" value="1"/>
</dbReference>
<dbReference type="Proteomes" id="UP000001811">
    <property type="component" value="Chromosome 13"/>
</dbReference>